<feature type="region of interest" description="Disordered" evidence="1">
    <location>
        <begin position="607"/>
        <end position="865"/>
    </location>
</feature>
<dbReference type="InterPro" id="IPR021139">
    <property type="entry name" value="NYN"/>
</dbReference>
<evidence type="ECO:0000313" key="3">
    <source>
        <dbReference type="EMBL" id="AEU11113.1"/>
    </source>
</evidence>
<feature type="compositionally biased region" description="Polar residues" evidence="1">
    <location>
        <begin position="522"/>
        <end position="539"/>
    </location>
</feature>
<dbReference type="EMBL" id="JN835289">
    <property type="protein sequence ID" value="AEU11113.1"/>
    <property type="molecule type" value="Genomic_DNA"/>
</dbReference>
<evidence type="ECO:0000259" key="2">
    <source>
        <dbReference type="Pfam" id="PF01936"/>
    </source>
</evidence>
<reference evidence="3" key="1">
    <citation type="submission" date="2011-10" db="EMBL/GenBank/DDBJ databases">
        <title>Over-expression of carotenogenic genes in Xanthophyllomyces dendrorhous.</title>
        <authorList>
            <person name="Contreras G."/>
            <person name="Alcaino J."/>
            <person name="Cifuentes V."/>
        </authorList>
    </citation>
    <scope>NUCLEOTIDE SEQUENCE</scope>
    <source>
        <strain evidence="3">ATCC 24230</strain>
    </source>
</reference>
<feature type="compositionally biased region" description="Low complexity" evidence="1">
    <location>
        <begin position="695"/>
        <end position="706"/>
    </location>
</feature>
<feature type="compositionally biased region" description="Low complexity" evidence="1">
    <location>
        <begin position="614"/>
        <end position="630"/>
    </location>
</feature>
<dbReference type="AlphaFoldDB" id="G9JJW0"/>
<dbReference type="GO" id="GO:0010468">
    <property type="term" value="P:regulation of gene expression"/>
    <property type="evidence" value="ECO:0007669"/>
    <property type="project" value="InterPro"/>
</dbReference>
<feature type="compositionally biased region" description="Low complexity" evidence="1">
    <location>
        <begin position="821"/>
        <end position="854"/>
    </location>
</feature>
<evidence type="ECO:0000256" key="1">
    <source>
        <dbReference type="SAM" id="MobiDB-lite"/>
    </source>
</evidence>
<sequence length="914" mass="99312">MMLRLTIGRVGAGFRVQHGLAFRFQSTTHAKGPVGIFWDIENCSPYNYTSPAKLMRSLRTVFHRYGPIASVRSYQDVSKYTLNEIDRAGYSACGLQMVDTPHLGRKNVADWHMMTDIVGFAFNNPLHSTIVVITTDRDYCSLLNMLSNRMYNIVLVTNIEHVIEELASSASVMYNWKEFLDHASNGQKLNLSIEPPIKPHHTGLDPHWPSTVAHVPRKLKSSRLKSESMSPRVFEPSRATSSSSTTAATSPSVIAPPTTTTVEPEPVTISTSTETSSESSFSSLPLSGLSMENSQGWSSTAFRVSTQSDAIYPLICPKIREKYNAVIRSMPRSHHNIISFGELTKQIERLQPNIIQSLGVASMSEVIEEAIRDGVLVLTNKGPKTHQLKLSRRVYQKSGLGAWLIRSGWGNKFDEIKALERVKHRDSPFIPVESAEPKSAEANVEKDDKELSEVTATVVAIESTNTVSSATFADSGLVTNSDTPSTAAILTEPTPESAPVNDSRCASDGQIHEIATFQVSSQQDLMSMPPSRTNLTSSPDEPVPALSTEECDDSLSVPKPAQTETTDDDLTIILSLESGSTPTPTPESTSETMTTANFTLNIPTLSTFVDLDDGSGPSSNSNPSPNSSPSLESASGVKPTIEPTTSATKSKRKRKQVQKQVHDEAIQNIEALTKTNENENMGATSSGEGAKDAVSDVISSNSNIVSDLREQVVNRTEEADNNKIGGVKIKKKTKNAKGTVQPKKKKKKNVGQLEVTETVKRPRGRPRKSPTPGVLPKKNPPKSIGMPRKKREEPSSEALAIKASVPSDRPWRILSSVLAKSPDTAPSPASSPPTTLSTPPPSSLLHSTSSVSDLQYRKLTPPDPTRVKLFSSFGVKKRLPHVLPLQTPSSHQARASGPKAEQEITLSILNPSLV</sequence>
<feature type="compositionally biased region" description="Polar residues" evidence="1">
    <location>
        <begin position="673"/>
        <end position="687"/>
    </location>
</feature>
<protein>
    <recommendedName>
        <fullName evidence="2">NYN domain-containing protein</fullName>
    </recommendedName>
</protein>
<feature type="compositionally biased region" description="Basic and acidic residues" evidence="1">
    <location>
        <begin position="707"/>
        <end position="721"/>
    </location>
</feature>
<dbReference type="Pfam" id="PF01936">
    <property type="entry name" value="NYN"/>
    <property type="match status" value="1"/>
</dbReference>
<dbReference type="EMBL" id="JN849375">
    <property type="protein sequence ID" value="AEU11117.1"/>
    <property type="molecule type" value="mRNA"/>
</dbReference>
<dbReference type="InterPro" id="IPR024768">
    <property type="entry name" value="Marf1"/>
</dbReference>
<dbReference type="CDD" id="cd10910">
    <property type="entry name" value="PIN_limkain_b1_N_like"/>
    <property type="match status" value="1"/>
</dbReference>
<organism evidence="3">
    <name type="scientific">Phaffia rhodozyma</name>
    <name type="common">Yeast</name>
    <name type="synonym">Xanthophyllomyces dendrorhous</name>
    <dbReference type="NCBI Taxonomy" id="264483"/>
    <lineage>
        <taxon>Eukaryota</taxon>
        <taxon>Fungi</taxon>
        <taxon>Dikarya</taxon>
        <taxon>Basidiomycota</taxon>
        <taxon>Agaricomycotina</taxon>
        <taxon>Tremellomycetes</taxon>
        <taxon>Cystofilobasidiales</taxon>
        <taxon>Mrakiaceae</taxon>
        <taxon>Phaffia</taxon>
    </lineage>
</organism>
<feature type="region of interest" description="Disordered" evidence="1">
    <location>
        <begin position="478"/>
        <end position="503"/>
    </location>
</feature>
<name>G9JJW0_PHARH</name>
<feature type="domain" description="NYN" evidence="2">
    <location>
        <begin position="34"/>
        <end position="171"/>
    </location>
</feature>
<feature type="region of interest" description="Disordered" evidence="1">
    <location>
        <begin position="430"/>
        <end position="451"/>
    </location>
</feature>
<dbReference type="PANTHER" id="PTHR14379:SF3">
    <property type="entry name" value="MEIOSIS REGULATOR AND MRNA STABILITY FACTOR 1"/>
    <property type="match status" value="1"/>
</dbReference>
<feature type="compositionally biased region" description="Polar residues" evidence="1">
    <location>
        <begin position="478"/>
        <end position="488"/>
    </location>
</feature>
<proteinExistence type="evidence at transcript level"/>
<dbReference type="GO" id="GO:0005777">
    <property type="term" value="C:peroxisome"/>
    <property type="evidence" value="ECO:0007669"/>
    <property type="project" value="InterPro"/>
</dbReference>
<feature type="compositionally biased region" description="Low complexity" evidence="1">
    <location>
        <begin position="236"/>
        <end position="287"/>
    </location>
</feature>
<dbReference type="GO" id="GO:0004540">
    <property type="term" value="F:RNA nuclease activity"/>
    <property type="evidence" value="ECO:0007669"/>
    <property type="project" value="InterPro"/>
</dbReference>
<feature type="region of interest" description="Disordered" evidence="1">
    <location>
        <begin position="576"/>
        <end position="595"/>
    </location>
</feature>
<dbReference type="PANTHER" id="PTHR14379">
    <property type="entry name" value="LIMKAIN B LKAP"/>
    <property type="match status" value="1"/>
</dbReference>
<feature type="region of interest" description="Disordered" evidence="1">
    <location>
        <begin position="221"/>
        <end position="287"/>
    </location>
</feature>
<feature type="region of interest" description="Disordered" evidence="1">
    <location>
        <begin position="522"/>
        <end position="570"/>
    </location>
</feature>
<accession>G9JJW0</accession>
<dbReference type="Gene3D" id="3.40.50.1010">
    <property type="entry name" value="5'-nuclease"/>
    <property type="match status" value="1"/>
</dbReference>
<feature type="compositionally biased region" description="Basic and acidic residues" evidence="1">
    <location>
        <begin position="435"/>
        <end position="451"/>
    </location>
</feature>